<evidence type="ECO:0000256" key="1">
    <source>
        <dbReference type="ARBA" id="ARBA00022536"/>
    </source>
</evidence>
<dbReference type="SUPFAM" id="SSF57196">
    <property type="entry name" value="EGF/Laminin"/>
    <property type="match status" value="1"/>
</dbReference>
<evidence type="ECO:0000256" key="2">
    <source>
        <dbReference type="ARBA" id="ARBA00022737"/>
    </source>
</evidence>
<dbReference type="EMBL" id="OV696686">
    <property type="protein sequence ID" value="CAH1226418.1"/>
    <property type="molecule type" value="Genomic_DNA"/>
</dbReference>
<dbReference type="PANTHER" id="PTHR24034:SF89">
    <property type="entry name" value="COMPLEMENT COMPONENT C1Q RECEPTOR"/>
    <property type="match status" value="1"/>
</dbReference>
<dbReference type="GO" id="GO:0005509">
    <property type="term" value="F:calcium ion binding"/>
    <property type="evidence" value="ECO:0007669"/>
    <property type="project" value="InterPro"/>
</dbReference>
<keyword evidence="2" id="KW-0677">Repeat</keyword>
<dbReference type="PROSITE" id="PS01187">
    <property type="entry name" value="EGF_CA"/>
    <property type="match status" value="1"/>
</dbReference>
<evidence type="ECO:0000313" key="5">
    <source>
        <dbReference type="EMBL" id="CAH1226418.1"/>
    </source>
</evidence>
<dbReference type="AlphaFoldDB" id="A0A8J9VXH9"/>
<sequence>MRRWLLVEACNYDECSAGDHHCSQLCNNTAGGYSCYCGEGYYTDEEKDHLCLDIDECFEGTDNCTDLEVCGNDPGSFHCNCTEDAVLVGGTCVPGNVDYVNLVCTSSDYNTNDDDNYNNDTDHQCQHNYGTHYFYNNNVHYYSASNPHHHYYYCSSIHSWNHLPSKYKILHNH</sequence>
<dbReference type="InterPro" id="IPR018097">
    <property type="entry name" value="EGF_Ca-bd_CS"/>
</dbReference>
<gene>
    <name evidence="5" type="primary">HMCN1</name>
    <name evidence="5" type="ORF">BLAG_LOCUS278</name>
</gene>
<dbReference type="Proteomes" id="UP000838412">
    <property type="component" value="Chromosome 1"/>
</dbReference>
<dbReference type="InterPro" id="IPR000152">
    <property type="entry name" value="EGF-type_Asp/Asn_hydroxyl_site"/>
</dbReference>
<dbReference type="InterPro" id="IPR050751">
    <property type="entry name" value="ECM_structural_protein"/>
</dbReference>
<accession>A0A8J9VXH9</accession>
<dbReference type="Pfam" id="PF07645">
    <property type="entry name" value="EGF_CA"/>
    <property type="match status" value="2"/>
</dbReference>
<dbReference type="PANTHER" id="PTHR24034">
    <property type="entry name" value="EGF-LIKE DOMAIN-CONTAINING PROTEIN"/>
    <property type="match status" value="1"/>
</dbReference>
<evidence type="ECO:0000256" key="3">
    <source>
        <dbReference type="ARBA" id="ARBA00023157"/>
    </source>
</evidence>
<protein>
    <submittedName>
        <fullName evidence="5">HMCN1 protein</fullName>
    </submittedName>
</protein>
<keyword evidence="6" id="KW-1185">Reference proteome</keyword>
<dbReference type="InterPro" id="IPR049883">
    <property type="entry name" value="NOTCH1_EGF-like"/>
</dbReference>
<dbReference type="InterPro" id="IPR001881">
    <property type="entry name" value="EGF-like_Ca-bd_dom"/>
</dbReference>
<organism evidence="5 6">
    <name type="scientific">Branchiostoma lanceolatum</name>
    <name type="common">Common lancelet</name>
    <name type="synonym">Amphioxus lanceolatum</name>
    <dbReference type="NCBI Taxonomy" id="7740"/>
    <lineage>
        <taxon>Eukaryota</taxon>
        <taxon>Metazoa</taxon>
        <taxon>Chordata</taxon>
        <taxon>Cephalochordata</taxon>
        <taxon>Leptocardii</taxon>
        <taxon>Amphioxiformes</taxon>
        <taxon>Branchiostomatidae</taxon>
        <taxon>Branchiostoma</taxon>
    </lineage>
</organism>
<feature type="domain" description="EGF-like calcium-binding" evidence="4">
    <location>
        <begin position="11"/>
        <end position="52"/>
    </location>
</feature>
<evidence type="ECO:0000313" key="6">
    <source>
        <dbReference type="Proteomes" id="UP000838412"/>
    </source>
</evidence>
<name>A0A8J9VXH9_BRALA</name>
<reference evidence="5" key="1">
    <citation type="submission" date="2022-01" db="EMBL/GenBank/DDBJ databases">
        <authorList>
            <person name="Braso-Vives M."/>
        </authorList>
    </citation>
    <scope>NUCLEOTIDE SEQUENCE</scope>
</reference>
<keyword evidence="1" id="KW-0245">EGF-like domain</keyword>
<evidence type="ECO:0000259" key="4">
    <source>
        <dbReference type="SMART" id="SM00179"/>
    </source>
</evidence>
<dbReference type="PROSITE" id="PS00010">
    <property type="entry name" value="ASX_HYDROXYL"/>
    <property type="match status" value="1"/>
</dbReference>
<proteinExistence type="predicted"/>
<dbReference type="Gene3D" id="2.10.25.10">
    <property type="entry name" value="Laminin"/>
    <property type="match status" value="2"/>
</dbReference>
<dbReference type="PROSITE" id="PS51257">
    <property type="entry name" value="PROKAR_LIPOPROTEIN"/>
    <property type="match status" value="1"/>
</dbReference>
<keyword evidence="3" id="KW-1015">Disulfide bond</keyword>
<dbReference type="OrthoDB" id="5985519at2759"/>
<feature type="domain" description="EGF-like calcium-binding" evidence="4">
    <location>
        <begin position="53"/>
        <end position="93"/>
    </location>
</feature>
<dbReference type="SMART" id="SM00179">
    <property type="entry name" value="EGF_CA"/>
    <property type="match status" value="2"/>
</dbReference>